<evidence type="ECO:0000259" key="2">
    <source>
        <dbReference type="Pfam" id="PF08174"/>
    </source>
</evidence>
<dbReference type="PANTHER" id="PTHR21538">
    <property type="entry name" value="ANILLIN/RHOTEKIN RTKN"/>
    <property type="match status" value="1"/>
</dbReference>
<feature type="region of interest" description="Disordered" evidence="1">
    <location>
        <begin position="161"/>
        <end position="194"/>
    </location>
</feature>
<feature type="compositionally biased region" description="Polar residues" evidence="1">
    <location>
        <begin position="53"/>
        <end position="63"/>
    </location>
</feature>
<dbReference type="EMBL" id="JAATIS010002524">
    <property type="protein sequence ID" value="KAG2465218.1"/>
    <property type="molecule type" value="Genomic_DNA"/>
</dbReference>
<feature type="domain" description="Anillin homology" evidence="2">
    <location>
        <begin position="297"/>
        <end position="394"/>
    </location>
</feature>
<dbReference type="GO" id="GO:0000915">
    <property type="term" value="P:actomyosin contractile ring assembly"/>
    <property type="evidence" value="ECO:0007669"/>
    <property type="project" value="TreeGrafter"/>
</dbReference>
<protein>
    <submittedName>
        <fullName evidence="3">ANLN protein</fullName>
    </submittedName>
</protein>
<proteinExistence type="predicted"/>
<feature type="region of interest" description="Disordered" evidence="1">
    <location>
        <begin position="1"/>
        <end position="63"/>
    </location>
</feature>
<accession>A0A8X7XC26</accession>
<dbReference type="GO" id="GO:0031106">
    <property type="term" value="P:septin ring organization"/>
    <property type="evidence" value="ECO:0007669"/>
    <property type="project" value="TreeGrafter"/>
</dbReference>
<evidence type="ECO:0000256" key="1">
    <source>
        <dbReference type="SAM" id="MobiDB-lite"/>
    </source>
</evidence>
<evidence type="ECO:0000313" key="3">
    <source>
        <dbReference type="EMBL" id="KAG2465218.1"/>
    </source>
</evidence>
<reference evidence="3 4" key="1">
    <citation type="journal article" date="2021" name="Cell">
        <title>Tracing the genetic footprints of vertebrate landing in non-teleost ray-finned fishes.</title>
        <authorList>
            <person name="Bi X."/>
            <person name="Wang K."/>
            <person name="Yang L."/>
            <person name="Pan H."/>
            <person name="Jiang H."/>
            <person name="Wei Q."/>
            <person name="Fang M."/>
            <person name="Yu H."/>
            <person name="Zhu C."/>
            <person name="Cai Y."/>
            <person name="He Y."/>
            <person name="Gan X."/>
            <person name="Zeng H."/>
            <person name="Yu D."/>
            <person name="Zhu Y."/>
            <person name="Jiang H."/>
            <person name="Qiu Q."/>
            <person name="Yang H."/>
            <person name="Zhang Y.E."/>
            <person name="Wang W."/>
            <person name="Zhu M."/>
            <person name="He S."/>
            <person name="Zhang G."/>
        </authorList>
    </citation>
    <scope>NUCLEOTIDE SEQUENCE [LARGE SCALE GENOMIC DNA]</scope>
    <source>
        <strain evidence="3">Bchr_013</strain>
    </source>
</reference>
<dbReference type="Pfam" id="PF08174">
    <property type="entry name" value="Anillin"/>
    <property type="match status" value="1"/>
</dbReference>
<gene>
    <name evidence="3" type="primary">Anln_0</name>
    <name evidence="3" type="ORF">GTO96_0009349</name>
</gene>
<dbReference type="InterPro" id="IPR011993">
    <property type="entry name" value="PH-like_dom_sf"/>
</dbReference>
<dbReference type="PANTHER" id="PTHR21538:SF27">
    <property type="entry name" value="ANILLIN"/>
    <property type="match status" value="1"/>
</dbReference>
<feature type="compositionally biased region" description="Basic and acidic residues" evidence="1">
    <location>
        <begin position="111"/>
        <end position="129"/>
    </location>
</feature>
<keyword evidence="4" id="KW-1185">Reference proteome</keyword>
<dbReference type="InterPro" id="IPR051364">
    <property type="entry name" value="Cytokinesis/Rho-signaling"/>
</dbReference>
<feature type="region of interest" description="Disordered" evidence="1">
    <location>
        <begin position="111"/>
        <end position="141"/>
    </location>
</feature>
<dbReference type="AlphaFoldDB" id="A0A8X7XC26"/>
<name>A0A8X7XC26_POLSE</name>
<evidence type="ECO:0000313" key="4">
    <source>
        <dbReference type="Proteomes" id="UP000886611"/>
    </source>
</evidence>
<feature type="non-terminal residue" evidence="3">
    <location>
        <position position="567"/>
    </location>
</feature>
<dbReference type="GO" id="GO:0005826">
    <property type="term" value="C:actomyosin contractile ring"/>
    <property type="evidence" value="ECO:0007669"/>
    <property type="project" value="TreeGrafter"/>
</dbReference>
<sequence length="567" mass="62773">MWTVDKDDCSLQQPQDNKKEAPVEAQDGESLKPPANSNSETSLKEERSPSDMLLTNETNIECTPIQTSPVKQITPLRKKPGELYVDTENVVSKTEDDVNSSAIINDIFNDVHERSEQDESKTSVDIHGQEEEEEEEEDMNDNELNISSMSLTPLVETVASVVTSPEVASPRKTAGETSETPERKTKGTRYQRARVPRAASVDSLDSVAEEKSLLYSIDAYRSQRFKEVDQPQVKQVIVRNEDVSQRLEVKSTAQVNIKQKIKKRAALLAEINKLKNEEQTGAKVLGSAKEQSCYSASKGTISLSELRLPLKADFICSTANKTDGASYSFFIMIRAGAENIVATPLANPQNALSGDALTFSTKFSLSEVSNDFEIDLEVYSLAITPKRLLTSITVPFLSPIEGHVYLKHQCQVGSSIEERGFLSPIGRINLANCTSKKIEPANWEYCARPNTFELITVRPQREDDKETLVSQCRNTLCVTNSVLLLPTLAIEWWWLAPFIAHLEVFQVLDHLVPIALLGGAEDPFSRAVDFRQHPLVAIPAPNQAVEDSISHGAMREVGESPSAREAA</sequence>
<dbReference type="InterPro" id="IPR012966">
    <property type="entry name" value="AHD"/>
</dbReference>
<organism evidence="3 4">
    <name type="scientific">Polypterus senegalus</name>
    <name type="common">Senegal bichir</name>
    <dbReference type="NCBI Taxonomy" id="55291"/>
    <lineage>
        <taxon>Eukaryota</taxon>
        <taxon>Metazoa</taxon>
        <taxon>Chordata</taxon>
        <taxon>Craniata</taxon>
        <taxon>Vertebrata</taxon>
        <taxon>Euteleostomi</taxon>
        <taxon>Actinopterygii</taxon>
        <taxon>Polypteriformes</taxon>
        <taxon>Polypteridae</taxon>
        <taxon>Polypterus</taxon>
    </lineage>
</organism>
<comment type="caution">
    <text evidence="3">The sequence shown here is derived from an EMBL/GenBank/DDBJ whole genome shotgun (WGS) entry which is preliminary data.</text>
</comment>
<dbReference type="Gene3D" id="2.30.29.30">
    <property type="entry name" value="Pleckstrin-homology domain (PH domain)/Phosphotyrosine-binding domain (PTB)"/>
    <property type="match status" value="1"/>
</dbReference>
<dbReference type="Proteomes" id="UP000886611">
    <property type="component" value="Unassembled WGS sequence"/>
</dbReference>
<feature type="compositionally biased region" description="Acidic residues" evidence="1">
    <location>
        <begin position="130"/>
        <end position="141"/>
    </location>
</feature>
<feature type="non-terminal residue" evidence="3">
    <location>
        <position position="1"/>
    </location>
</feature>
<dbReference type="GO" id="GO:0000281">
    <property type="term" value="P:mitotic cytokinesis"/>
    <property type="evidence" value="ECO:0007669"/>
    <property type="project" value="TreeGrafter"/>
</dbReference>